<evidence type="ECO:0000313" key="2">
    <source>
        <dbReference type="EMBL" id="PPQ90366.1"/>
    </source>
</evidence>
<dbReference type="Proteomes" id="UP000283269">
    <property type="component" value="Unassembled WGS sequence"/>
</dbReference>
<dbReference type="InParanoid" id="A0A409XHY8"/>
<feature type="compositionally biased region" description="Low complexity" evidence="1">
    <location>
        <begin position="139"/>
        <end position="158"/>
    </location>
</feature>
<organism evidence="2 3">
    <name type="scientific">Psilocybe cyanescens</name>
    <dbReference type="NCBI Taxonomy" id="93625"/>
    <lineage>
        <taxon>Eukaryota</taxon>
        <taxon>Fungi</taxon>
        <taxon>Dikarya</taxon>
        <taxon>Basidiomycota</taxon>
        <taxon>Agaricomycotina</taxon>
        <taxon>Agaricomycetes</taxon>
        <taxon>Agaricomycetidae</taxon>
        <taxon>Agaricales</taxon>
        <taxon>Agaricineae</taxon>
        <taxon>Strophariaceae</taxon>
        <taxon>Psilocybe</taxon>
    </lineage>
</organism>
<comment type="caution">
    <text evidence="2">The sequence shown here is derived from an EMBL/GenBank/DDBJ whole genome shotgun (WGS) entry which is preliminary data.</text>
</comment>
<feature type="compositionally biased region" description="Low complexity" evidence="1">
    <location>
        <begin position="99"/>
        <end position="123"/>
    </location>
</feature>
<feature type="compositionally biased region" description="Gly residues" evidence="1">
    <location>
        <begin position="124"/>
        <end position="138"/>
    </location>
</feature>
<dbReference type="AlphaFoldDB" id="A0A409XHY8"/>
<name>A0A409XHY8_PSICY</name>
<evidence type="ECO:0000256" key="1">
    <source>
        <dbReference type="SAM" id="MobiDB-lite"/>
    </source>
</evidence>
<sequence length="181" mass="17267">MENSLITQDAAAEVLRRQSDPSCSSPDNCDCTSTIQQAAQTCLNCVTSTDASEAASMGIDPAALAAEFNSQCASSGISLTIGQTAPTSSATGASGGAGSTPVSGGPATITSPASGSTTPPSSGGATGGSSGSSNGGGPSSSSPQSQGGSTSSNQNSGGERVMLGSYGLAAGLFILITSRVM</sequence>
<keyword evidence="3" id="KW-1185">Reference proteome</keyword>
<evidence type="ECO:0000313" key="3">
    <source>
        <dbReference type="Proteomes" id="UP000283269"/>
    </source>
</evidence>
<dbReference type="EMBL" id="NHYD01001644">
    <property type="protein sequence ID" value="PPQ90366.1"/>
    <property type="molecule type" value="Genomic_DNA"/>
</dbReference>
<gene>
    <name evidence="2" type="ORF">CVT25_007768</name>
</gene>
<protein>
    <submittedName>
        <fullName evidence="2">Uncharacterized protein</fullName>
    </submittedName>
</protein>
<feature type="region of interest" description="Disordered" evidence="1">
    <location>
        <begin position="83"/>
        <end position="158"/>
    </location>
</feature>
<proteinExistence type="predicted"/>
<accession>A0A409XHY8</accession>
<reference evidence="2 3" key="1">
    <citation type="journal article" date="2018" name="Evol. Lett.">
        <title>Horizontal gene cluster transfer increased hallucinogenic mushroom diversity.</title>
        <authorList>
            <person name="Reynolds H.T."/>
            <person name="Vijayakumar V."/>
            <person name="Gluck-Thaler E."/>
            <person name="Korotkin H.B."/>
            <person name="Matheny P.B."/>
            <person name="Slot J.C."/>
        </authorList>
    </citation>
    <scope>NUCLEOTIDE SEQUENCE [LARGE SCALE GENOMIC DNA]</scope>
    <source>
        <strain evidence="2 3">2631</strain>
    </source>
</reference>